<feature type="transmembrane region" description="Helical" evidence="1">
    <location>
        <begin position="21"/>
        <end position="40"/>
    </location>
</feature>
<comment type="caution">
    <text evidence="2">The sequence shown here is derived from an EMBL/GenBank/DDBJ whole genome shotgun (WGS) entry which is preliminary data.</text>
</comment>
<sequence length="294" mass="32681">MQVTKEDRATPTSEPKAAPNTALIGIVVVLVIAAATYFYINSQELPPEPVEPIPVQLPEPVPAQPIEQAPIEEPIIEETIEAPSDTVSLGEPETPVVEAEPLPDLSESDDFMEQKALAVADGMKIDPLIIKKDMARQLVVFVDNLAQGEVIRKASPLKGPESNFTVSEITNKTYLNPDSYHRYDLYADFISGLDKQQLANTYQELAPLFEQAFDELGYSDLPFDERMQQVFKMVLDAPIIEDPIELTSISVNYQFADPNLEALPNAQKLLIRMGPKNTRKIKDAVKKLQPLIKN</sequence>
<dbReference type="RefSeq" id="WP_248996203.1">
    <property type="nucleotide sequence ID" value="NZ_JAKIKP010000009.1"/>
</dbReference>
<dbReference type="Proteomes" id="UP001139333">
    <property type="component" value="Unassembled WGS sequence"/>
</dbReference>
<accession>A0A9X1ZW84</accession>
<keyword evidence="3" id="KW-1185">Reference proteome</keyword>
<evidence type="ECO:0000313" key="3">
    <source>
        <dbReference type="Proteomes" id="UP001139333"/>
    </source>
</evidence>
<gene>
    <name evidence="2" type="ORF">L2672_12570</name>
</gene>
<protein>
    <submittedName>
        <fullName evidence="2">DUF3014 domain-containing protein</fullName>
    </submittedName>
</protein>
<dbReference type="EMBL" id="JAKIKP010000009">
    <property type="protein sequence ID" value="MCL1143526.1"/>
    <property type="molecule type" value="Genomic_DNA"/>
</dbReference>
<evidence type="ECO:0000256" key="1">
    <source>
        <dbReference type="SAM" id="Phobius"/>
    </source>
</evidence>
<keyword evidence="1" id="KW-1133">Transmembrane helix</keyword>
<organism evidence="2 3">
    <name type="scientific">Shewanella gaetbuli</name>
    <dbReference type="NCBI Taxonomy" id="220752"/>
    <lineage>
        <taxon>Bacteria</taxon>
        <taxon>Pseudomonadati</taxon>
        <taxon>Pseudomonadota</taxon>
        <taxon>Gammaproteobacteria</taxon>
        <taxon>Alteromonadales</taxon>
        <taxon>Shewanellaceae</taxon>
        <taxon>Shewanella</taxon>
    </lineage>
</organism>
<proteinExistence type="predicted"/>
<keyword evidence="1" id="KW-0812">Transmembrane</keyword>
<dbReference type="AlphaFoldDB" id="A0A9X1ZW84"/>
<dbReference type="InterPro" id="IPR021382">
    <property type="entry name" value="DUF3014"/>
</dbReference>
<reference evidence="2" key="1">
    <citation type="submission" date="2022-01" db="EMBL/GenBank/DDBJ databases">
        <title>Whole genome-based taxonomy of the Shewanellaceae.</title>
        <authorList>
            <person name="Martin-Rodriguez A.J."/>
        </authorList>
    </citation>
    <scope>NUCLEOTIDE SEQUENCE</scope>
    <source>
        <strain evidence="2">DSM 16422</strain>
    </source>
</reference>
<keyword evidence="1" id="KW-0472">Membrane</keyword>
<dbReference type="Pfam" id="PF11219">
    <property type="entry name" value="DUF3014"/>
    <property type="match status" value="1"/>
</dbReference>
<name>A0A9X1ZW84_9GAMM</name>
<evidence type="ECO:0000313" key="2">
    <source>
        <dbReference type="EMBL" id="MCL1143526.1"/>
    </source>
</evidence>